<feature type="compositionally biased region" description="Low complexity" evidence="1">
    <location>
        <begin position="271"/>
        <end position="281"/>
    </location>
</feature>
<dbReference type="EMBL" id="NNAY01003571">
    <property type="protein sequence ID" value="OXU19173.1"/>
    <property type="molecule type" value="Genomic_DNA"/>
</dbReference>
<gene>
    <name evidence="2" type="ORF">TSAR_013798</name>
</gene>
<proteinExistence type="predicted"/>
<name>A0A232ELD6_9HYME</name>
<dbReference type="OrthoDB" id="6270916at2759"/>
<sequence>MSYTKFVLPCYGCQQQVTYIAFITSPLTLPCRPGALLPVQSGWWCRLLVVSDASDALERVLGWPWRAASAQDHTQPAAPEELGVPSSSCTKLALRIADWGRGSEQAGSQASSSIDRSAAGVGHSAPVASNATSGGLLGENREKEAAEAFAIHCERVRSLLDFVLPRNNVHKEIKAMARAASKTLGEYSKLLRLGPAVTTPLGRRKDGGCQTSPIFRPNVPQNTGEHEPPPPPLPPAAKKRKADGDMHDQSKVPDWATVVKKGKEKKKKTKGSQPQQQQQQQRGASKPADQSEIRPSRCYLYNKFPKK</sequence>
<comment type="caution">
    <text evidence="2">The sequence shown here is derived from an EMBL/GenBank/DDBJ whole genome shotgun (WGS) entry which is preliminary data.</text>
</comment>
<feature type="region of interest" description="Disordered" evidence="1">
    <location>
        <begin position="103"/>
        <end position="136"/>
    </location>
</feature>
<feature type="compositionally biased region" description="Low complexity" evidence="1">
    <location>
        <begin position="103"/>
        <end position="113"/>
    </location>
</feature>
<feature type="compositionally biased region" description="Basic residues" evidence="1">
    <location>
        <begin position="260"/>
        <end position="270"/>
    </location>
</feature>
<feature type="compositionally biased region" description="Basic and acidic residues" evidence="1">
    <location>
        <begin position="242"/>
        <end position="251"/>
    </location>
</feature>
<feature type="compositionally biased region" description="Polar residues" evidence="1">
    <location>
        <begin position="209"/>
        <end position="223"/>
    </location>
</feature>
<reference evidence="2 3" key="1">
    <citation type="journal article" date="2017" name="Curr. Biol.">
        <title>The Evolution of Venom by Co-option of Single-Copy Genes.</title>
        <authorList>
            <person name="Martinson E.O."/>
            <person name="Mrinalini"/>
            <person name="Kelkar Y.D."/>
            <person name="Chang C.H."/>
            <person name="Werren J.H."/>
        </authorList>
    </citation>
    <scope>NUCLEOTIDE SEQUENCE [LARGE SCALE GENOMIC DNA]</scope>
    <source>
        <strain evidence="2 3">Alberta</strain>
        <tissue evidence="2">Whole body</tissue>
    </source>
</reference>
<feature type="region of interest" description="Disordered" evidence="1">
    <location>
        <begin position="198"/>
        <end position="307"/>
    </location>
</feature>
<evidence type="ECO:0000256" key="1">
    <source>
        <dbReference type="SAM" id="MobiDB-lite"/>
    </source>
</evidence>
<dbReference type="Proteomes" id="UP000215335">
    <property type="component" value="Unassembled WGS sequence"/>
</dbReference>
<keyword evidence="3" id="KW-1185">Reference proteome</keyword>
<evidence type="ECO:0000313" key="2">
    <source>
        <dbReference type="EMBL" id="OXU19173.1"/>
    </source>
</evidence>
<organism evidence="2 3">
    <name type="scientific">Trichomalopsis sarcophagae</name>
    <dbReference type="NCBI Taxonomy" id="543379"/>
    <lineage>
        <taxon>Eukaryota</taxon>
        <taxon>Metazoa</taxon>
        <taxon>Ecdysozoa</taxon>
        <taxon>Arthropoda</taxon>
        <taxon>Hexapoda</taxon>
        <taxon>Insecta</taxon>
        <taxon>Pterygota</taxon>
        <taxon>Neoptera</taxon>
        <taxon>Endopterygota</taxon>
        <taxon>Hymenoptera</taxon>
        <taxon>Apocrita</taxon>
        <taxon>Proctotrupomorpha</taxon>
        <taxon>Chalcidoidea</taxon>
        <taxon>Pteromalidae</taxon>
        <taxon>Pteromalinae</taxon>
        <taxon>Trichomalopsis</taxon>
    </lineage>
</organism>
<protein>
    <submittedName>
        <fullName evidence="2">Uncharacterized protein</fullName>
    </submittedName>
</protein>
<accession>A0A232ELD6</accession>
<dbReference type="AlphaFoldDB" id="A0A232ELD6"/>
<evidence type="ECO:0000313" key="3">
    <source>
        <dbReference type="Proteomes" id="UP000215335"/>
    </source>
</evidence>